<feature type="compositionally biased region" description="Basic and acidic residues" evidence="1">
    <location>
        <begin position="161"/>
        <end position="174"/>
    </location>
</feature>
<feature type="non-terminal residue" evidence="2">
    <location>
        <position position="729"/>
    </location>
</feature>
<dbReference type="AlphaFoldDB" id="A0A1B6F102"/>
<protein>
    <submittedName>
        <fullName evidence="2">Uncharacterized protein</fullName>
    </submittedName>
</protein>
<feature type="compositionally biased region" description="Polar residues" evidence="1">
    <location>
        <begin position="402"/>
        <end position="413"/>
    </location>
</feature>
<proteinExistence type="predicted"/>
<feature type="compositionally biased region" description="Polar residues" evidence="1">
    <location>
        <begin position="480"/>
        <end position="500"/>
    </location>
</feature>
<accession>A0A1B6F102</accession>
<feature type="compositionally biased region" description="Polar residues" evidence="1">
    <location>
        <begin position="88"/>
        <end position="115"/>
    </location>
</feature>
<feature type="compositionally biased region" description="Polar residues" evidence="1">
    <location>
        <begin position="56"/>
        <end position="65"/>
    </location>
</feature>
<evidence type="ECO:0000313" key="2">
    <source>
        <dbReference type="EMBL" id="JAS43976.1"/>
    </source>
</evidence>
<reference evidence="2" key="1">
    <citation type="submission" date="2015-11" db="EMBL/GenBank/DDBJ databases">
        <title>De novo transcriptome assembly of four potential Pierce s Disease insect vectors from Arizona vineyards.</title>
        <authorList>
            <person name="Tassone E.E."/>
        </authorList>
    </citation>
    <scope>NUCLEOTIDE SEQUENCE</scope>
</reference>
<feature type="compositionally biased region" description="Polar residues" evidence="1">
    <location>
        <begin position="175"/>
        <end position="187"/>
    </location>
</feature>
<feature type="compositionally biased region" description="Basic and acidic residues" evidence="1">
    <location>
        <begin position="683"/>
        <end position="697"/>
    </location>
</feature>
<feature type="region of interest" description="Disordered" evidence="1">
    <location>
        <begin position="683"/>
        <end position="711"/>
    </location>
</feature>
<feature type="compositionally biased region" description="Basic residues" evidence="1">
    <location>
        <begin position="40"/>
        <end position="50"/>
    </location>
</feature>
<feature type="region of interest" description="Disordered" evidence="1">
    <location>
        <begin position="466"/>
        <end position="500"/>
    </location>
</feature>
<gene>
    <name evidence="2" type="ORF">g.34414</name>
</gene>
<evidence type="ECO:0000256" key="1">
    <source>
        <dbReference type="SAM" id="MobiDB-lite"/>
    </source>
</evidence>
<sequence>MDKASTPRNRLTRSAAKQVNTPKNVDQDEDQNLHEDLKQNVRRTRRKTDTKRKTNGDASVSSPTAVENKMLKSNDEVSDGNSVDGYDSENSSVSAKQRNSPKLINHNTNSPTISRKSLRVRRSITPGPELESSASKKMKRSTSEGKLETLSTPTNRRGIRARSESKDFKLKSSESENQNSVPGSCSRYVNTNSTLRVIDKIVEANEGEDSSHDDEPLKNLIDGAKSQKMSIVEDELCEKVSEIMQNSELKNHGIPSKEVINETLSESTIDNIQDTISQEKEIVAKEENQEQNACHKTTSNSVHSVEIIPNEQLSQKPTVLETSQIKGNDGIEDEENPLEEKSTVNASFSEETIDPNVQNTGKCLKNAFSSIPNEQEGQNHTVLETSKIKLKCDNKDEENSMEETLSISASFSEDSVEPGKAEKSLKTENLLQDQDFCEEKLASDIPDTENEKFDSDSVEIDIIAIDSNSQELPPKASIETKGSPNKSTMSGSVESSVVSHAENCTLSENNNLTPRNQLETNSLNNQNEVMTDSQKVNKSLRSPTPVKDVQVRNQRNPMNTNNTCHKDNDNSTVCQLESVVQDEKVMEKDEEIENGVDISCSGNLDKEEPVEITEVSEECEREYSKEETFESPAVELQQCNDDLADAVIIEESEDSPMEENSENQEVFEVGKIETESCNIEIKNPHIVDVTDEKEKNPEQQTQNPMVRKQSECDEINEVADEIMEVFEKE</sequence>
<organism evidence="2">
    <name type="scientific">Cuerna arida</name>
    <dbReference type="NCBI Taxonomy" id="1464854"/>
    <lineage>
        <taxon>Eukaryota</taxon>
        <taxon>Metazoa</taxon>
        <taxon>Ecdysozoa</taxon>
        <taxon>Arthropoda</taxon>
        <taxon>Hexapoda</taxon>
        <taxon>Insecta</taxon>
        <taxon>Pterygota</taxon>
        <taxon>Neoptera</taxon>
        <taxon>Paraneoptera</taxon>
        <taxon>Hemiptera</taxon>
        <taxon>Auchenorrhyncha</taxon>
        <taxon>Membracoidea</taxon>
        <taxon>Cicadellidae</taxon>
        <taxon>Cicadellinae</taxon>
        <taxon>Proconiini</taxon>
        <taxon>Cuerna</taxon>
    </lineage>
</organism>
<name>A0A1B6F102_9HEMI</name>
<feature type="region of interest" description="Disordered" evidence="1">
    <location>
        <begin position="1"/>
        <end position="187"/>
    </location>
</feature>
<dbReference type="EMBL" id="GECZ01025793">
    <property type="protein sequence ID" value="JAS43976.1"/>
    <property type="molecule type" value="Transcribed_RNA"/>
</dbReference>
<feature type="compositionally biased region" description="Polar residues" evidence="1">
    <location>
        <begin position="15"/>
        <end position="24"/>
    </location>
</feature>
<feature type="region of interest" description="Disordered" evidence="1">
    <location>
        <begin position="396"/>
        <end position="423"/>
    </location>
</feature>